<organism evidence="1 2">
    <name type="scientific">Virgibacillus kekensis</name>
    <dbReference type="NCBI Taxonomy" id="202261"/>
    <lineage>
        <taxon>Bacteria</taxon>
        <taxon>Bacillati</taxon>
        <taxon>Bacillota</taxon>
        <taxon>Bacilli</taxon>
        <taxon>Bacillales</taxon>
        <taxon>Bacillaceae</taxon>
        <taxon>Virgibacillus</taxon>
    </lineage>
</organism>
<name>A0ABV9DL56_9BACI</name>
<accession>A0ABV9DL56</accession>
<comment type="caution">
    <text evidence="1">The sequence shown here is derived from an EMBL/GenBank/DDBJ whole genome shotgun (WGS) entry which is preliminary data.</text>
</comment>
<dbReference type="RefSeq" id="WP_390298060.1">
    <property type="nucleotide sequence ID" value="NZ_JBHSFU010000009.1"/>
</dbReference>
<protein>
    <recommendedName>
        <fullName evidence="3">Lipoprotein</fullName>
    </recommendedName>
</protein>
<evidence type="ECO:0000313" key="1">
    <source>
        <dbReference type="EMBL" id="MFC4559595.1"/>
    </source>
</evidence>
<evidence type="ECO:0008006" key="3">
    <source>
        <dbReference type="Google" id="ProtNLM"/>
    </source>
</evidence>
<evidence type="ECO:0000313" key="2">
    <source>
        <dbReference type="Proteomes" id="UP001595989"/>
    </source>
</evidence>
<reference evidence="2" key="1">
    <citation type="journal article" date="2019" name="Int. J. Syst. Evol. Microbiol.">
        <title>The Global Catalogue of Microorganisms (GCM) 10K type strain sequencing project: providing services to taxonomists for standard genome sequencing and annotation.</title>
        <authorList>
            <consortium name="The Broad Institute Genomics Platform"/>
            <consortium name="The Broad Institute Genome Sequencing Center for Infectious Disease"/>
            <person name="Wu L."/>
            <person name="Ma J."/>
        </authorList>
    </citation>
    <scope>NUCLEOTIDE SEQUENCE [LARGE SCALE GENOMIC DNA]</scope>
    <source>
        <strain evidence="2">CGMCC 4.7426</strain>
    </source>
</reference>
<keyword evidence="2" id="KW-1185">Reference proteome</keyword>
<dbReference type="Proteomes" id="UP001595989">
    <property type="component" value="Unassembled WGS sequence"/>
</dbReference>
<gene>
    <name evidence="1" type="ORF">ACFO3D_15460</name>
</gene>
<proteinExistence type="predicted"/>
<dbReference type="EMBL" id="JBHSFU010000009">
    <property type="protein sequence ID" value="MFC4559595.1"/>
    <property type="molecule type" value="Genomic_DNA"/>
</dbReference>
<sequence>MKKVMLLIGILVIGYLTGCNNDESPEAKETKEPKKYTMQEALDAGHVVVESREAGFNKVHRLEKVFAFDKKVDEKAKNISLNITTVNDSDTKTASLKFDGEVIHYKSGDYDYQCNIISTYNDPGAMRTPAKVFVQQCTNSDGNPSPDFSILSTKPEYYFQVKEEFEEQQ</sequence>